<proteinExistence type="predicted"/>
<evidence type="ECO:0000313" key="1">
    <source>
        <dbReference type="EMBL" id="GAA0151639.1"/>
    </source>
</evidence>
<name>A0AAV3PIS4_LITER</name>
<organism evidence="1 2">
    <name type="scientific">Lithospermum erythrorhizon</name>
    <name type="common">Purple gromwell</name>
    <name type="synonym">Lithospermum officinale var. erythrorhizon</name>
    <dbReference type="NCBI Taxonomy" id="34254"/>
    <lineage>
        <taxon>Eukaryota</taxon>
        <taxon>Viridiplantae</taxon>
        <taxon>Streptophyta</taxon>
        <taxon>Embryophyta</taxon>
        <taxon>Tracheophyta</taxon>
        <taxon>Spermatophyta</taxon>
        <taxon>Magnoliopsida</taxon>
        <taxon>eudicotyledons</taxon>
        <taxon>Gunneridae</taxon>
        <taxon>Pentapetalae</taxon>
        <taxon>asterids</taxon>
        <taxon>lamiids</taxon>
        <taxon>Boraginales</taxon>
        <taxon>Boraginaceae</taxon>
        <taxon>Boraginoideae</taxon>
        <taxon>Lithospermeae</taxon>
        <taxon>Lithospermum</taxon>
    </lineage>
</organism>
<reference evidence="1 2" key="1">
    <citation type="submission" date="2024-01" db="EMBL/GenBank/DDBJ databases">
        <title>The complete chloroplast genome sequence of Lithospermum erythrorhizon: insights into the phylogenetic relationship among Boraginaceae species and the maternal lineages of purple gromwells.</title>
        <authorList>
            <person name="Okada T."/>
            <person name="Watanabe K."/>
        </authorList>
    </citation>
    <scope>NUCLEOTIDE SEQUENCE [LARGE SCALE GENOMIC DNA]</scope>
</reference>
<keyword evidence="2" id="KW-1185">Reference proteome</keyword>
<comment type="caution">
    <text evidence="1">The sequence shown here is derived from an EMBL/GenBank/DDBJ whole genome shotgun (WGS) entry which is preliminary data.</text>
</comment>
<sequence>MNKILLNFYSSSSRSRSFLQLIFFEASRCLFISGQIKCVPLASQSLTLKISANVQYNQCVIILQPTVKYLFDFGVWGRISVVIKRICYLFYV</sequence>
<protein>
    <submittedName>
        <fullName evidence="1">Uncharacterized protein</fullName>
    </submittedName>
</protein>
<accession>A0AAV3PIS4</accession>
<gene>
    <name evidence="1" type="ORF">LIER_37323</name>
</gene>
<dbReference type="Proteomes" id="UP001454036">
    <property type="component" value="Unassembled WGS sequence"/>
</dbReference>
<evidence type="ECO:0000313" key="2">
    <source>
        <dbReference type="Proteomes" id="UP001454036"/>
    </source>
</evidence>
<dbReference type="AlphaFoldDB" id="A0AAV3PIS4"/>
<dbReference type="EMBL" id="BAABME010017862">
    <property type="protein sequence ID" value="GAA0151639.1"/>
    <property type="molecule type" value="Genomic_DNA"/>
</dbReference>